<feature type="transmembrane region" description="Helical" evidence="1">
    <location>
        <begin position="20"/>
        <end position="39"/>
    </location>
</feature>
<accession>M2WQB8</accession>
<dbReference type="RefSeq" id="XP_005702500.1">
    <property type="nucleotide sequence ID" value="XM_005702443.1"/>
</dbReference>
<dbReference type="Gramene" id="EME25980">
    <property type="protein sequence ID" value="EME25980"/>
    <property type="gene ID" value="Gasu_63630"/>
</dbReference>
<keyword evidence="1" id="KW-1133">Transmembrane helix</keyword>
<dbReference type="GeneID" id="17084972"/>
<dbReference type="Proteomes" id="UP000030680">
    <property type="component" value="Unassembled WGS sequence"/>
</dbReference>
<feature type="non-terminal residue" evidence="2">
    <location>
        <position position="1"/>
    </location>
</feature>
<evidence type="ECO:0000313" key="2">
    <source>
        <dbReference type="EMBL" id="EME25980.1"/>
    </source>
</evidence>
<reference evidence="3" key="1">
    <citation type="journal article" date="2013" name="Science">
        <title>Gene transfer from bacteria and archaea facilitated evolution of an extremophilic eukaryote.</title>
        <authorList>
            <person name="Schonknecht G."/>
            <person name="Chen W.H."/>
            <person name="Ternes C.M."/>
            <person name="Barbier G.G."/>
            <person name="Shrestha R.P."/>
            <person name="Stanke M."/>
            <person name="Brautigam A."/>
            <person name="Baker B.J."/>
            <person name="Banfield J.F."/>
            <person name="Garavito R.M."/>
            <person name="Carr K."/>
            <person name="Wilkerson C."/>
            <person name="Rensing S.A."/>
            <person name="Gagneul D."/>
            <person name="Dickenson N.E."/>
            <person name="Oesterhelt C."/>
            <person name="Lercher M.J."/>
            <person name="Weber A.P."/>
        </authorList>
    </citation>
    <scope>NUCLEOTIDE SEQUENCE [LARGE SCALE GENOMIC DNA]</scope>
    <source>
        <strain evidence="3">074W</strain>
    </source>
</reference>
<protein>
    <submittedName>
        <fullName evidence="2">Uncharacterized protein</fullName>
    </submittedName>
</protein>
<gene>
    <name evidence="2" type="ORF">Gasu_63630</name>
</gene>
<organism evidence="2 3">
    <name type="scientific">Galdieria sulphuraria</name>
    <name type="common">Red alga</name>
    <dbReference type="NCBI Taxonomy" id="130081"/>
    <lineage>
        <taxon>Eukaryota</taxon>
        <taxon>Rhodophyta</taxon>
        <taxon>Bangiophyceae</taxon>
        <taxon>Galdieriales</taxon>
        <taxon>Galdieriaceae</taxon>
        <taxon>Galdieria</taxon>
    </lineage>
</organism>
<keyword evidence="3" id="KW-1185">Reference proteome</keyword>
<evidence type="ECO:0000313" key="3">
    <source>
        <dbReference type="Proteomes" id="UP000030680"/>
    </source>
</evidence>
<dbReference type="EMBL" id="KB454670">
    <property type="protein sequence ID" value="EME25980.1"/>
    <property type="molecule type" value="Genomic_DNA"/>
</dbReference>
<evidence type="ECO:0000256" key="1">
    <source>
        <dbReference type="SAM" id="Phobius"/>
    </source>
</evidence>
<proteinExistence type="predicted"/>
<name>M2WQB8_GALSU</name>
<keyword evidence="1" id="KW-0472">Membrane</keyword>
<dbReference type="AlphaFoldDB" id="M2WQB8"/>
<sequence length="55" mass="6330">IATGLLSLSKSRTFEIEFELQTKILFLVFLLTFAIFSLGSNKFHICRSHSYEFQG</sequence>
<dbReference type="KEGG" id="gsl:Gasu_63630"/>
<keyword evidence="1" id="KW-0812">Transmembrane</keyword>